<evidence type="ECO:0000313" key="2">
    <source>
        <dbReference type="Proteomes" id="UP000823749"/>
    </source>
</evidence>
<dbReference type="Proteomes" id="UP000823749">
    <property type="component" value="Chromosome 2"/>
</dbReference>
<protein>
    <submittedName>
        <fullName evidence="1">Uncharacterized protein</fullName>
    </submittedName>
</protein>
<proteinExistence type="predicted"/>
<organism evidence="1 2">
    <name type="scientific">Rhododendron griersonianum</name>
    <dbReference type="NCBI Taxonomy" id="479676"/>
    <lineage>
        <taxon>Eukaryota</taxon>
        <taxon>Viridiplantae</taxon>
        <taxon>Streptophyta</taxon>
        <taxon>Embryophyta</taxon>
        <taxon>Tracheophyta</taxon>
        <taxon>Spermatophyta</taxon>
        <taxon>Magnoliopsida</taxon>
        <taxon>eudicotyledons</taxon>
        <taxon>Gunneridae</taxon>
        <taxon>Pentapetalae</taxon>
        <taxon>asterids</taxon>
        <taxon>Ericales</taxon>
        <taxon>Ericaceae</taxon>
        <taxon>Ericoideae</taxon>
        <taxon>Rhodoreae</taxon>
        <taxon>Rhododendron</taxon>
    </lineage>
</organism>
<sequence length="145" mass="15697">MQRLQGWHLAEMNRRNSVKNFKKASGLKPVNTGLNAGEGGYDHFPRWWTSSMNYYVLKTGGGDEVAVPVTNGGAIAAAGWVMEATAMAMEAAADARKLVDTSAPVDQGTELNMLHEFELPASLDVLQNFGGPQGVQAGFMARKRR</sequence>
<dbReference type="EMBL" id="JACTNZ010000002">
    <property type="protein sequence ID" value="KAG5561594.1"/>
    <property type="molecule type" value="Genomic_DNA"/>
</dbReference>
<gene>
    <name evidence="1" type="ORF">RHGRI_004593</name>
</gene>
<accession>A0AAV6LBW5</accession>
<evidence type="ECO:0000313" key="1">
    <source>
        <dbReference type="EMBL" id="KAG5561594.1"/>
    </source>
</evidence>
<reference evidence="1" key="1">
    <citation type="submission" date="2020-08" db="EMBL/GenBank/DDBJ databases">
        <title>Plant Genome Project.</title>
        <authorList>
            <person name="Zhang R.-G."/>
        </authorList>
    </citation>
    <scope>NUCLEOTIDE SEQUENCE</scope>
    <source>
        <strain evidence="1">WSP0</strain>
        <tissue evidence="1">Leaf</tissue>
    </source>
</reference>
<comment type="caution">
    <text evidence="1">The sequence shown here is derived from an EMBL/GenBank/DDBJ whole genome shotgun (WGS) entry which is preliminary data.</text>
</comment>
<name>A0AAV6LBW5_9ERIC</name>
<keyword evidence="2" id="KW-1185">Reference proteome</keyword>
<dbReference type="AlphaFoldDB" id="A0AAV6LBW5"/>